<dbReference type="SUPFAM" id="SSF53756">
    <property type="entry name" value="UDP-Glycosyltransferase/glycogen phosphorylase"/>
    <property type="match status" value="1"/>
</dbReference>
<dbReference type="GO" id="GO:0035251">
    <property type="term" value="F:UDP-glucosyltransferase activity"/>
    <property type="evidence" value="ECO:0007669"/>
    <property type="project" value="TreeGrafter"/>
</dbReference>
<name>A0A7J0HC07_9ERIC</name>
<dbReference type="Proteomes" id="UP000585474">
    <property type="component" value="Unassembled WGS sequence"/>
</dbReference>
<evidence type="ECO:0000256" key="3">
    <source>
        <dbReference type="ARBA" id="ARBA00022679"/>
    </source>
</evidence>
<keyword evidence="2" id="KW-0328">Glycosyltransferase</keyword>
<dbReference type="AlphaFoldDB" id="A0A7J0HC07"/>
<comment type="similarity">
    <text evidence="1">Belongs to the UDP-glycosyltransferase family.</text>
</comment>
<keyword evidence="5" id="KW-1185">Reference proteome</keyword>
<evidence type="ECO:0000256" key="1">
    <source>
        <dbReference type="ARBA" id="ARBA00009995"/>
    </source>
</evidence>
<dbReference type="FunFam" id="3.40.50.2000:FF:000103">
    <property type="entry name" value="Glycosyltransferase"/>
    <property type="match status" value="1"/>
</dbReference>
<sequence>MAETKENIVMFPFMAQGHIIPFLALALELENKTGYTITFVNIPQNIKKIQPLIPPTSAIRLLEIPFDPSAHGLPTNFETTESLPPLLMLRLFITSPSLQPAFRKLISDLVHQHRQPPLCIISDMFFGWSAKVAHEFGAFHAIFNVGGGSAMALFHSIWLNLPHKNTKTEEFPIPGFPEGHSIHIKQLPDHFHYAVAGDPWCSFLKQMFQDWLETDGMLFNTIEEMDHVGLEYFRKQIGCPVWPIGPILSSLGSKARADQHFIAKMLEEETGVCIGLARGSCEAKYKDIVEKIEVMMGGTCKGQDVKTKACEIRDLLGIAKKDEKNFKGASAIAMDDFLTAVLSKSTERQIN</sequence>
<dbReference type="PANTHER" id="PTHR48047">
    <property type="entry name" value="GLYCOSYLTRANSFERASE"/>
    <property type="match status" value="1"/>
</dbReference>
<dbReference type="Gene3D" id="3.40.50.2000">
    <property type="entry name" value="Glycogen Phosphorylase B"/>
    <property type="match status" value="1"/>
</dbReference>
<protein>
    <submittedName>
        <fullName evidence="4">UDP-Glycosyltransferase superfamily protein</fullName>
    </submittedName>
</protein>
<evidence type="ECO:0000313" key="5">
    <source>
        <dbReference type="Proteomes" id="UP000585474"/>
    </source>
</evidence>
<gene>
    <name evidence="4" type="ORF">Acr_28g0013620</name>
</gene>
<reference evidence="4 5" key="1">
    <citation type="submission" date="2019-07" db="EMBL/GenBank/DDBJ databases">
        <title>De Novo Assembly of kiwifruit Actinidia rufa.</title>
        <authorList>
            <person name="Sugita-Konishi S."/>
            <person name="Sato K."/>
            <person name="Mori E."/>
            <person name="Abe Y."/>
            <person name="Kisaki G."/>
            <person name="Hamano K."/>
            <person name="Suezawa K."/>
            <person name="Otani M."/>
            <person name="Fukuda T."/>
            <person name="Manabe T."/>
            <person name="Gomi K."/>
            <person name="Tabuchi M."/>
            <person name="Akimitsu K."/>
            <person name="Kataoka I."/>
        </authorList>
    </citation>
    <scope>NUCLEOTIDE SEQUENCE [LARGE SCALE GENOMIC DNA]</scope>
    <source>
        <strain evidence="5">cv. Fuchu</strain>
    </source>
</reference>
<dbReference type="EMBL" id="BJWL01000028">
    <property type="protein sequence ID" value="GFZ20657.1"/>
    <property type="molecule type" value="Genomic_DNA"/>
</dbReference>
<dbReference type="OrthoDB" id="5835829at2759"/>
<evidence type="ECO:0000313" key="4">
    <source>
        <dbReference type="EMBL" id="GFZ20657.1"/>
    </source>
</evidence>
<accession>A0A7J0HC07</accession>
<comment type="caution">
    <text evidence="4">The sequence shown here is derived from an EMBL/GenBank/DDBJ whole genome shotgun (WGS) entry which is preliminary data.</text>
</comment>
<evidence type="ECO:0000256" key="2">
    <source>
        <dbReference type="ARBA" id="ARBA00022676"/>
    </source>
</evidence>
<proteinExistence type="inferred from homology"/>
<keyword evidence="3 4" id="KW-0808">Transferase</keyword>
<dbReference type="PANTHER" id="PTHR48047:SF61">
    <property type="entry name" value="OS04G0273600 PROTEIN"/>
    <property type="match status" value="1"/>
</dbReference>
<organism evidence="4 5">
    <name type="scientific">Actinidia rufa</name>
    <dbReference type="NCBI Taxonomy" id="165716"/>
    <lineage>
        <taxon>Eukaryota</taxon>
        <taxon>Viridiplantae</taxon>
        <taxon>Streptophyta</taxon>
        <taxon>Embryophyta</taxon>
        <taxon>Tracheophyta</taxon>
        <taxon>Spermatophyta</taxon>
        <taxon>Magnoliopsida</taxon>
        <taxon>eudicotyledons</taxon>
        <taxon>Gunneridae</taxon>
        <taxon>Pentapetalae</taxon>
        <taxon>asterids</taxon>
        <taxon>Ericales</taxon>
        <taxon>Actinidiaceae</taxon>
        <taxon>Actinidia</taxon>
    </lineage>
</organism>